<feature type="compositionally biased region" description="Polar residues" evidence="5">
    <location>
        <begin position="139"/>
        <end position="149"/>
    </location>
</feature>
<dbReference type="RefSeq" id="XP_001214397.1">
    <property type="nucleotide sequence ID" value="XM_001214397.1"/>
</dbReference>
<comment type="subcellular location">
    <subcellularLocation>
        <location evidence="1">Membrane</location>
    </subcellularLocation>
</comment>
<evidence type="ECO:0000256" key="5">
    <source>
        <dbReference type="SAM" id="MobiDB-lite"/>
    </source>
</evidence>
<dbReference type="VEuPathDB" id="FungiDB:ATEG_05219"/>
<accession>Q0CM65</accession>
<dbReference type="InterPro" id="IPR039751">
    <property type="entry name" value="HERPUD1/2"/>
</dbReference>
<feature type="region of interest" description="Disordered" evidence="5">
    <location>
        <begin position="183"/>
        <end position="240"/>
    </location>
</feature>
<evidence type="ECO:0000256" key="4">
    <source>
        <dbReference type="ARBA" id="ARBA00023136"/>
    </source>
</evidence>
<dbReference type="HOGENOM" id="CLU_024875_1_0_1"/>
<dbReference type="GO" id="GO:0016020">
    <property type="term" value="C:membrane"/>
    <property type="evidence" value="ECO:0007669"/>
    <property type="project" value="UniProtKB-SubCell"/>
</dbReference>
<evidence type="ECO:0000313" key="7">
    <source>
        <dbReference type="EMBL" id="EAU34288.1"/>
    </source>
</evidence>
<feature type="compositionally biased region" description="Polar residues" evidence="5">
    <location>
        <begin position="190"/>
        <end position="235"/>
    </location>
</feature>
<dbReference type="PROSITE" id="PS50053">
    <property type="entry name" value="UBIQUITIN_2"/>
    <property type="match status" value="1"/>
</dbReference>
<dbReference type="AlphaFoldDB" id="Q0CM65"/>
<dbReference type="OMA" id="NASWSRW"/>
<protein>
    <recommendedName>
        <fullName evidence="6">Ubiquitin-like domain-containing protein</fullName>
    </recommendedName>
</protein>
<dbReference type="Gene3D" id="3.10.20.90">
    <property type="entry name" value="Phosphatidylinositol 3-kinase Catalytic Subunit, Chain A, domain 1"/>
    <property type="match status" value="1"/>
</dbReference>
<dbReference type="PANTHER" id="PTHR12943">
    <property type="entry name" value="HOMOCYSTEINE-RESPONSIVE ENDOPLASMIC RETICULUM-RESIDENT UNIQUITIN-LIKE DOMAIN HERPUD PROTEIN FAMILY MEMBER"/>
    <property type="match status" value="1"/>
</dbReference>
<dbReference type="EMBL" id="CH476600">
    <property type="protein sequence ID" value="EAU34288.1"/>
    <property type="molecule type" value="Genomic_DNA"/>
</dbReference>
<evidence type="ECO:0000256" key="2">
    <source>
        <dbReference type="ARBA" id="ARBA00022692"/>
    </source>
</evidence>
<dbReference type="OrthoDB" id="21589at2759"/>
<dbReference type="InterPro" id="IPR000626">
    <property type="entry name" value="Ubiquitin-like_dom"/>
</dbReference>
<sequence length="498" mass="54926">MSGLAPSDAASSATSDTPLEFILHVLCPSLPPPNRFTFRDLTASHTLADLKARISQILPNRPSPELQRLIYCGKPLLDDSVSLQRILGPVNGAEYSMHLVLPPKPPSLSPTASTSPASAPRSPAGVSAYQSPFIHSRSVPPSSIPNGGQSLRYRGPTTPAVPNEAEIGLALRRNIEAIRQQIEQRERDASSLQGQHSNATSLSNPLTSPQPAAWPRTSQSLSQPPTTATTSQFSHLPSLGLPEDPQQSLRIIRPQIALCEEQLNRGIAPPMDQIIWLRSQLFALLDEQYRNPNAERDGSIESLLSRVFNLYTRADQMRVTQCRTAPANRPVDGLAASGANAQAQTPLYLLTSPTGYQALVSPQRQETIHTTLEALRAAHDAQTAPFAGAAHPNAQNNTQPNVMENAVRRAAVNYPRQFPFPRPVRDNDNMLARNVRRVWLFVRLYFFCYMFSEPGTWSRVFAILKDSCRIYPMSVRMAETPQGLRTNQRNRPRVAHLS</sequence>
<dbReference type="Proteomes" id="UP000007963">
    <property type="component" value="Unassembled WGS sequence"/>
</dbReference>
<feature type="region of interest" description="Disordered" evidence="5">
    <location>
        <begin position="104"/>
        <end position="161"/>
    </location>
</feature>
<dbReference type="SUPFAM" id="SSF54236">
    <property type="entry name" value="Ubiquitin-like"/>
    <property type="match status" value="1"/>
</dbReference>
<reference evidence="8" key="1">
    <citation type="submission" date="2005-09" db="EMBL/GenBank/DDBJ databases">
        <title>Annotation of the Aspergillus terreus NIH2624 genome.</title>
        <authorList>
            <person name="Birren B.W."/>
            <person name="Lander E.S."/>
            <person name="Galagan J.E."/>
            <person name="Nusbaum C."/>
            <person name="Devon K."/>
            <person name="Henn M."/>
            <person name="Ma L.-J."/>
            <person name="Jaffe D.B."/>
            <person name="Butler J."/>
            <person name="Alvarez P."/>
            <person name="Gnerre S."/>
            <person name="Grabherr M."/>
            <person name="Kleber M."/>
            <person name="Mauceli E.W."/>
            <person name="Brockman W."/>
            <person name="Rounsley S."/>
            <person name="Young S.K."/>
            <person name="LaButti K."/>
            <person name="Pushparaj V."/>
            <person name="DeCaprio D."/>
            <person name="Crawford M."/>
            <person name="Koehrsen M."/>
            <person name="Engels R."/>
            <person name="Montgomery P."/>
            <person name="Pearson M."/>
            <person name="Howarth C."/>
            <person name="Larson L."/>
            <person name="Luoma S."/>
            <person name="White J."/>
            <person name="Alvarado L."/>
            <person name="Kodira C.D."/>
            <person name="Zeng Q."/>
            <person name="Oleary S."/>
            <person name="Yandava C."/>
            <person name="Denning D.W."/>
            <person name="Nierman W.C."/>
            <person name="Milne T."/>
            <person name="Madden K."/>
        </authorList>
    </citation>
    <scope>NUCLEOTIDE SEQUENCE [LARGE SCALE GENOMIC DNA]</scope>
    <source>
        <strain evidence="8">NIH 2624 / FGSC A1156</strain>
    </source>
</reference>
<dbReference type="InterPro" id="IPR029071">
    <property type="entry name" value="Ubiquitin-like_domsf"/>
</dbReference>
<evidence type="ECO:0000313" key="8">
    <source>
        <dbReference type="Proteomes" id="UP000007963"/>
    </source>
</evidence>
<dbReference type="eggNOG" id="ENOG502SAFQ">
    <property type="taxonomic scope" value="Eukaryota"/>
</dbReference>
<organism evidence="7 8">
    <name type="scientific">Aspergillus terreus (strain NIH 2624 / FGSC A1156)</name>
    <dbReference type="NCBI Taxonomy" id="341663"/>
    <lineage>
        <taxon>Eukaryota</taxon>
        <taxon>Fungi</taxon>
        <taxon>Dikarya</taxon>
        <taxon>Ascomycota</taxon>
        <taxon>Pezizomycotina</taxon>
        <taxon>Eurotiomycetes</taxon>
        <taxon>Eurotiomycetidae</taxon>
        <taxon>Eurotiales</taxon>
        <taxon>Aspergillaceae</taxon>
        <taxon>Aspergillus</taxon>
        <taxon>Aspergillus subgen. Circumdati</taxon>
    </lineage>
</organism>
<proteinExistence type="predicted"/>
<feature type="domain" description="Ubiquitin-like" evidence="6">
    <location>
        <begin position="23"/>
        <end position="79"/>
    </location>
</feature>
<keyword evidence="3" id="KW-1133">Transmembrane helix</keyword>
<feature type="compositionally biased region" description="Low complexity" evidence="5">
    <location>
        <begin position="109"/>
        <end position="128"/>
    </location>
</feature>
<dbReference type="GeneID" id="4321162"/>
<keyword evidence="4" id="KW-0472">Membrane</keyword>
<evidence type="ECO:0000259" key="6">
    <source>
        <dbReference type="PROSITE" id="PS50053"/>
    </source>
</evidence>
<dbReference type="PANTHER" id="PTHR12943:SF27">
    <property type="entry name" value="HOMOCYSTEINE-INDUCED ENDOPLASMIC RETICULUM PROTEIN, ISOFORM A"/>
    <property type="match status" value="1"/>
</dbReference>
<gene>
    <name evidence="7" type="ORF">ATEG_05219</name>
</gene>
<dbReference type="GO" id="GO:0030968">
    <property type="term" value="P:endoplasmic reticulum unfolded protein response"/>
    <property type="evidence" value="ECO:0007669"/>
    <property type="project" value="TreeGrafter"/>
</dbReference>
<name>Q0CM65_ASPTN</name>
<evidence type="ECO:0000256" key="1">
    <source>
        <dbReference type="ARBA" id="ARBA00004370"/>
    </source>
</evidence>
<dbReference type="STRING" id="341663.Q0CM65"/>
<keyword evidence="2" id="KW-0812">Transmembrane</keyword>
<evidence type="ECO:0000256" key="3">
    <source>
        <dbReference type="ARBA" id="ARBA00022989"/>
    </source>
</evidence>